<reference evidence="8 9" key="2">
    <citation type="submission" date="2018-11" db="EMBL/GenBank/DDBJ databases">
        <authorList>
            <consortium name="Pathogen Informatics"/>
        </authorList>
    </citation>
    <scope>NUCLEOTIDE SEQUENCE [LARGE SCALE GENOMIC DNA]</scope>
</reference>
<sequence>MTLDDEEDFSPEILNHFDSVCTQFARDCATEVNNGGPLGDHPKSIAQNQRTGKLSNSQQAGSRGHVIRLSRKTSFGRICSWTPAQPTGASTDVSYKIEIERLKHEIGALREELYMKVGELASLKEASSRSTNARLEVIRKLEAQLASERAESTKTIAALNSQLAFREADYQLVSAELTQAKMQSCQGLLEDEPSTSCPQTIGNVSPASALLTSIAEGVDARLAKRGGCFPRPISPLMTRTTPSKRPRLWSDELALGTIAGVGACGNTSKSPSPTIPRQGGVKVRSLRTFVKIPPLNLLEEEQSPPTPCKQISSTEVMANEVVAPTPPPLPSPPRKLRFRLQCDKSSNTSDLHQVLGRLILLSRETRCLPRDPKLPGVKTLRSVGYELEEWVHERFFVVSRRRISDAKEEEQASAERDFFSGLSRLALVVENHADAGRCLGECITLILPQIRIRLREYVNFFRLYRQCVFDHTFTEKLQREGQIELESSSLDCSGIVDLKCLNENPFAGAPASQLVSLPSLFVEGNTRSSPVKIKDVELSTWTESTAMQANEGILACLRTIDMIFVYAHRYDGVDTAVLANFVLEALNALAAVLSLQPIDEDTTLNVLPTIWMSRLSCVIHQCLHLACRFALELNLMNSRDKCDSAPSWFPSVLNVYLLVVCETLSTKLHDGPSVLLPALRLLTYLLEGGRLDPPEHSTSDSSSSSNPAVFWWASGGEAEALELLKRLKELEISLDQTCRSSSPPTFHISSKIPPQEQLGCPLHILCRLVQFRQSLLDRDDVRRLCRLLTELSMFARALASTKRWTLCANCPCTLEVYKALIDLGLPLVEQLFTWKFNPDLKVFCLSSLGCLILALHTLLLAHGDDIFQRITDRIPGFFVIISRLSRLTDESADLVHPELVEELHDFDAPPTSASVESDTMYAKVPSCSAIDDTTRRDLAHRLFRLGALNFSGVRLKTGEISPVYFDIRLTMSDPLLLQDIARYMYKMISDTTDDRFDLITGVPAAAIALATVISIQNNVPMILTRKAAKDYGTKKKIEGIWTAGENVLVVEDVVTYGDSIAETTALLRSSGLQVKHAVVVVERQQGATQNLLKSHNVHLHTLLSFDDILNILSTDGLIPMERVHVARNFIAGAQFEARQLTTKSSVNFCPPLASRLTEIMALKSSNTCLFIDSPLNCEQLLQVAKDAAPRIAALEICPNLVNDTFPHLAVQLRDLADKHKFLLIAGRVVKEDKCTGESHLSSCRWADIIIVDALSGSGTLNALRRLNKASYARTIGSLLISNMDYESSLMKAAYTEECIELAKKNADVVVGFVASHPLESITLQTRPEGDVVPSVIYKTPPEHNYTGGEANGHINGCCNGSTTFGGARIGVLYTTCFSSLKGSKVDAL</sequence>
<dbReference type="EMBL" id="UYWX01020345">
    <property type="protein sequence ID" value="VDM31411.1"/>
    <property type="molecule type" value="Genomic_DNA"/>
</dbReference>
<dbReference type="EC" id="2.4.2.10" evidence="2"/>
<dbReference type="UniPathway" id="UPA00070">
    <property type="reaction ID" value="UER00119"/>
</dbReference>
<dbReference type="Gene3D" id="3.40.50.2020">
    <property type="match status" value="1"/>
</dbReference>
<organism evidence="10">
    <name type="scientific">Hydatigena taeniaeformis</name>
    <name type="common">Feline tapeworm</name>
    <name type="synonym">Taenia taeniaeformis</name>
    <dbReference type="NCBI Taxonomy" id="6205"/>
    <lineage>
        <taxon>Eukaryota</taxon>
        <taxon>Metazoa</taxon>
        <taxon>Spiralia</taxon>
        <taxon>Lophotrochozoa</taxon>
        <taxon>Platyhelminthes</taxon>
        <taxon>Cestoda</taxon>
        <taxon>Eucestoda</taxon>
        <taxon>Cyclophyllidea</taxon>
        <taxon>Taeniidae</taxon>
        <taxon>Hydatigera</taxon>
    </lineage>
</organism>
<keyword evidence="4" id="KW-0808">Transferase</keyword>
<dbReference type="NCBIfam" id="TIGR00336">
    <property type="entry name" value="pyrE"/>
    <property type="match status" value="1"/>
</dbReference>
<dbReference type="SUPFAM" id="SSF51366">
    <property type="entry name" value="Ribulose-phoshate binding barrel"/>
    <property type="match status" value="1"/>
</dbReference>
<dbReference type="InterPro" id="IPR013785">
    <property type="entry name" value="Aldolase_TIM"/>
</dbReference>
<evidence type="ECO:0000313" key="8">
    <source>
        <dbReference type="EMBL" id="VDM31411.1"/>
    </source>
</evidence>
<evidence type="ECO:0000259" key="7">
    <source>
        <dbReference type="Pfam" id="PF00156"/>
    </source>
</evidence>
<dbReference type="GO" id="GO:0004590">
    <property type="term" value="F:orotidine-5'-phosphate decarboxylase activity"/>
    <property type="evidence" value="ECO:0007669"/>
    <property type="project" value="TreeGrafter"/>
</dbReference>
<dbReference type="Pfam" id="PF00156">
    <property type="entry name" value="Pribosyltran"/>
    <property type="match status" value="1"/>
</dbReference>
<keyword evidence="5" id="KW-0665">Pyrimidine biosynthesis</keyword>
<dbReference type="WBParaSite" id="TTAC_0000710801-mRNA-1">
    <property type="protein sequence ID" value="TTAC_0000710801-mRNA-1"/>
    <property type="gene ID" value="TTAC_0000710801"/>
</dbReference>
<dbReference type="PANTHER" id="PTHR19278:SF33">
    <property type="entry name" value="OROTATE PHOSPHORIBOSYLTRANSFERASE"/>
    <property type="match status" value="1"/>
</dbReference>
<reference evidence="10" key="1">
    <citation type="submission" date="2017-02" db="UniProtKB">
        <authorList>
            <consortium name="WormBaseParasite"/>
        </authorList>
    </citation>
    <scope>IDENTIFICATION</scope>
</reference>
<dbReference type="SUPFAM" id="SSF53271">
    <property type="entry name" value="PRTase-like"/>
    <property type="match status" value="1"/>
</dbReference>
<dbReference type="GO" id="GO:0004588">
    <property type="term" value="F:orotate phosphoribosyltransferase activity"/>
    <property type="evidence" value="ECO:0007669"/>
    <property type="project" value="UniProtKB-EC"/>
</dbReference>
<dbReference type="InterPro" id="IPR029057">
    <property type="entry name" value="PRTase-like"/>
</dbReference>
<dbReference type="InterPro" id="IPR011060">
    <property type="entry name" value="RibuloseP-bd_barrel"/>
</dbReference>
<dbReference type="HAMAP" id="MF_01208">
    <property type="entry name" value="PyrE"/>
    <property type="match status" value="1"/>
</dbReference>
<dbReference type="InterPro" id="IPR000836">
    <property type="entry name" value="PRTase_dom"/>
</dbReference>
<feature type="compositionally biased region" description="Polar residues" evidence="6">
    <location>
        <begin position="45"/>
        <end position="61"/>
    </location>
</feature>
<dbReference type="OrthoDB" id="10263753at2759"/>
<gene>
    <name evidence="8" type="ORF">TTAC_LOCUS7093</name>
</gene>
<evidence type="ECO:0000256" key="3">
    <source>
        <dbReference type="ARBA" id="ARBA00022676"/>
    </source>
</evidence>
<dbReference type="GO" id="GO:0044205">
    <property type="term" value="P:'de novo' UMP biosynthetic process"/>
    <property type="evidence" value="ECO:0007669"/>
    <property type="project" value="UniProtKB-UniPathway"/>
</dbReference>
<dbReference type="GO" id="GO:0019856">
    <property type="term" value="P:pyrimidine nucleobase biosynthetic process"/>
    <property type="evidence" value="ECO:0007669"/>
    <property type="project" value="TreeGrafter"/>
</dbReference>
<dbReference type="InterPro" id="IPR004467">
    <property type="entry name" value="Or_phspho_trans_dom"/>
</dbReference>
<name>A0A0R3X1L5_HYDTA</name>
<dbReference type="STRING" id="6205.A0A0R3X1L5"/>
<dbReference type="InterPro" id="IPR023031">
    <property type="entry name" value="OPRT"/>
</dbReference>
<evidence type="ECO:0000313" key="10">
    <source>
        <dbReference type="WBParaSite" id="TTAC_0000710801-mRNA-1"/>
    </source>
</evidence>
<feature type="region of interest" description="Disordered" evidence="6">
    <location>
        <begin position="33"/>
        <end position="63"/>
    </location>
</feature>
<dbReference type="Proteomes" id="UP000274429">
    <property type="component" value="Unassembled WGS sequence"/>
</dbReference>
<evidence type="ECO:0000256" key="1">
    <source>
        <dbReference type="ARBA" id="ARBA00004889"/>
    </source>
</evidence>
<proteinExistence type="inferred from homology"/>
<protein>
    <recommendedName>
        <fullName evidence="2">orotate phosphoribosyltransferase</fullName>
        <ecNumber evidence="2">2.4.2.10</ecNumber>
    </recommendedName>
</protein>
<evidence type="ECO:0000256" key="4">
    <source>
        <dbReference type="ARBA" id="ARBA00022679"/>
    </source>
</evidence>
<accession>A0A0R3X1L5</accession>
<feature type="domain" description="Phosphoribosyltransferase" evidence="7">
    <location>
        <begin position="974"/>
        <end position="1086"/>
    </location>
</feature>
<evidence type="ECO:0000256" key="5">
    <source>
        <dbReference type="ARBA" id="ARBA00022975"/>
    </source>
</evidence>
<keyword evidence="3" id="KW-0328">Glycosyltransferase</keyword>
<keyword evidence="9" id="KW-1185">Reference proteome</keyword>
<evidence type="ECO:0000313" key="9">
    <source>
        <dbReference type="Proteomes" id="UP000274429"/>
    </source>
</evidence>
<evidence type="ECO:0000256" key="2">
    <source>
        <dbReference type="ARBA" id="ARBA00011971"/>
    </source>
</evidence>
<dbReference type="PANTHER" id="PTHR19278">
    <property type="entry name" value="OROTATE PHOSPHORIBOSYLTRANSFERASE"/>
    <property type="match status" value="1"/>
</dbReference>
<evidence type="ECO:0000256" key="6">
    <source>
        <dbReference type="SAM" id="MobiDB-lite"/>
    </source>
</evidence>
<comment type="pathway">
    <text evidence="1">Pyrimidine metabolism; UMP biosynthesis via de novo pathway; UMP from orotate: step 1/2.</text>
</comment>
<dbReference type="CDD" id="cd06223">
    <property type="entry name" value="PRTases_typeI"/>
    <property type="match status" value="1"/>
</dbReference>
<dbReference type="Gene3D" id="3.20.20.70">
    <property type="entry name" value="Aldolase class I"/>
    <property type="match status" value="1"/>
</dbReference>